<sequence>MKKLIYDIIYKFSQGGIKHLLQLIILFYGSSHLGADNFGEYIYITTIIVTLSLFLDFGLSTTLMKEIAENKGNEEKIYRSIIPYFFVLTSLSGIIFFVLSNLEFNLKILLGITLSIMPICSIFDGIHRGKLEFKINAKYNFLSALLCLFLIFPLVYYLKIAGLLLLNLIFYSSLLLQYIYNCRKKIFSKVSFDKKYLLKVTSYSIIIGIGFVGQFLYTKADIIILGKYNYLSEITTYEIFDRLLMYCILPFGLIAQVLAPRVINTNIDKIKKLTNISFCISIMLSITLYLLSSYILKNNYNTQLLGIPYSTYSSIIPLLIACAPIRIFAILQTQALIIPLGFAKIVASTTLFFGIINVILDFSLLYLYGFIGIFYSTLIVVSLNTLSQYILFGNKFKWKKTGLSKP</sequence>
<feature type="transmembrane region" description="Helical" evidence="6">
    <location>
        <begin position="336"/>
        <end position="360"/>
    </location>
</feature>
<dbReference type="eggNOG" id="COG2244">
    <property type="taxonomic scope" value="Bacteria"/>
</dbReference>
<keyword evidence="8" id="KW-1185">Reference proteome</keyword>
<dbReference type="InterPro" id="IPR050833">
    <property type="entry name" value="Poly_Biosynth_Transport"/>
</dbReference>
<feature type="transmembrane region" description="Helical" evidence="6">
    <location>
        <begin position="164"/>
        <end position="180"/>
    </location>
</feature>
<dbReference type="KEGG" id="pmr:PMI3194"/>
<evidence type="ECO:0000256" key="4">
    <source>
        <dbReference type="ARBA" id="ARBA00022989"/>
    </source>
</evidence>
<keyword evidence="3 6" id="KW-0812">Transmembrane</keyword>
<evidence type="ECO:0000256" key="1">
    <source>
        <dbReference type="ARBA" id="ARBA00004651"/>
    </source>
</evidence>
<feature type="transmembrane region" description="Helical" evidence="6">
    <location>
        <begin position="200"/>
        <end position="217"/>
    </location>
</feature>
<dbReference type="AlphaFoldDB" id="B4F150"/>
<feature type="transmembrane region" description="Helical" evidence="6">
    <location>
        <begin position="307"/>
        <end position="329"/>
    </location>
</feature>
<feature type="transmembrane region" description="Helical" evidence="6">
    <location>
        <begin position="243"/>
        <end position="263"/>
    </location>
</feature>
<dbReference type="GeneID" id="6799981"/>
<dbReference type="PANTHER" id="PTHR30250:SF26">
    <property type="entry name" value="PSMA PROTEIN"/>
    <property type="match status" value="1"/>
</dbReference>
<evidence type="ECO:0000313" key="8">
    <source>
        <dbReference type="Proteomes" id="UP000008319"/>
    </source>
</evidence>
<dbReference type="Pfam" id="PF01943">
    <property type="entry name" value="Polysacc_synt"/>
    <property type="match status" value="1"/>
</dbReference>
<dbReference type="EnsemblBacteria" id="CAR46266">
    <property type="protein sequence ID" value="CAR46266"/>
    <property type="gene ID" value="PMI3194"/>
</dbReference>
<feature type="transmembrane region" description="Helical" evidence="6">
    <location>
        <begin position="275"/>
        <end position="295"/>
    </location>
</feature>
<feature type="transmembrane region" description="Helical" evidence="6">
    <location>
        <begin position="366"/>
        <end position="392"/>
    </location>
</feature>
<dbReference type="RefSeq" id="WP_012368670.1">
    <property type="nucleotide sequence ID" value="NC_010554.1"/>
</dbReference>
<feature type="transmembrane region" description="Helical" evidence="6">
    <location>
        <begin position="108"/>
        <end position="127"/>
    </location>
</feature>
<feature type="transmembrane region" description="Helical" evidence="6">
    <location>
        <begin position="41"/>
        <end position="60"/>
    </location>
</feature>
<keyword evidence="2" id="KW-1003">Cell membrane</keyword>
<evidence type="ECO:0000256" key="5">
    <source>
        <dbReference type="ARBA" id="ARBA00023136"/>
    </source>
</evidence>
<reference evidence="7 8" key="1">
    <citation type="journal article" date="2008" name="J. Bacteriol.">
        <title>Complete genome sequence of uropathogenic Proteus mirabilis, a master of both adherence and motility.</title>
        <authorList>
            <person name="Pearson M.M."/>
            <person name="Sebaihia M."/>
            <person name="Churcher C."/>
            <person name="Quail M.A."/>
            <person name="Seshasayee A.S."/>
            <person name="Luscombe N.M."/>
            <person name="Abdellah Z."/>
            <person name="Arrosmith C."/>
            <person name="Atkin B."/>
            <person name="Chillingworth T."/>
            <person name="Hauser H."/>
            <person name="Jagels K."/>
            <person name="Moule S."/>
            <person name="Mungall K."/>
            <person name="Norbertczak H."/>
            <person name="Rabbinowitsch E."/>
            <person name="Walker D."/>
            <person name="Whithead S."/>
            <person name="Thomson N.R."/>
            <person name="Rather P.N."/>
            <person name="Parkhill J."/>
            <person name="Mobley H.L."/>
        </authorList>
    </citation>
    <scope>NUCLEOTIDE SEQUENCE [LARGE SCALE GENOMIC DNA]</scope>
    <source>
        <strain evidence="7 8">HI4320</strain>
    </source>
</reference>
<dbReference type="EMBL" id="AM942759">
    <property type="protein sequence ID" value="CAR46266.1"/>
    <property type="molecule type" value="Genomic_DNA"/>
</dbReference>
<feature type="transmembrane region" description="Helical" evidence="6">
    <location>
        <begin position="139"/>
        <end position="158"/>
    </location>
</feature>
<dbReference type="HOGENOM" id="CLU_677677_0_0_6"/>
<accession>B4F150</accession>
<dbReference type="PATRIC" id="fig|529507.6.peg.3121"/>
<dbReference type="InterPro" id="IPR002797">
    <property type="entry name" value="Polysacc_synth"/>
</dbReference>
<protein>
    <submittedName>
        <fullName evidence="7">Flippase</fullName>
    </submittedName>
</protein>
<gene>
    <name evidence="7" type="ordered locus">PMI3194</name>
</gene>
<keyword evidence="4 6" id="KW-1133">Transmembrane helix</keyword>
<evidence type="ECO:0000256" key="3">
    <source>
        <dbReference type="ARBA" id="ARBA00022692"/>
    </source>
</evidence>
<dbReference type="Proteomes" id="UP000008319">
    <property type="component" value="Chromosome"/>
</dbReference>
<name>B4F150_PROMH</name>
<keyword evidence="5 6" id="KW-0472">Membrane</keyword>
<evidence type="ECO:0000256" key="6">
    <source>
        <dbReference type="SAM" id="Phobius"/>
    </source>
</evidence>
<organism evidence="7 8">
    <name type="scientific">Proteus mirabilis (strain HI4320)</name>
    <dbReference type="NCBI Taxonomy" id="529507"/>
    <lineage>
        <taxon>Bacteria</taxon>
        <taxon>Pseudomonadati</taxon>
        <taxon>Pseudomonadota</taxon>
        <taxon>Gammaproteobacteria</taxon>
        <taxon>Enterobacterales</taxon>
        <taxon>Morganellaceae</taxon>
        <taxon>Proteus</taxon>
    </lineage>
</organism>
<dbReference type="GO" id="GO:0005886">
    <property type="term" value="C:plasma membrane"/>
    <property type="evidence" value="ECO:0007669"/>
    <property type="project" value="UniProtKB-SubCell"/>
</dbReference>
<proteinExistence type="predicted"/>
<evidence type="ECO:0000313" key="7">
    <source>
        <dbReference type="EMBL" id="CAR46266.1"/>
    </source>
</evidence>
<comment type="subcellular location">
    <subcellularLocation>
        <location evidence="1">Cell membrane</location>
        <topology evidence="1">Multi-pass membrane protein</topology>
    </subcellularLocation>
</comment>
<dbReference type="PANTHER" id="PTHR30250">
    <property type="entry name" value="PST FAMILY PREDICTED COLANIC ACID TRANSPORTER"/>
    <property type="match status" value="1"/>
</dbReference>
<feature type="transmembrane region" description="Helical" evidence="6">
    <location>
        <begin position="81"/>
        <end position="102"/>
    </location>
</feature>
<evidence type="ECO:0000256" key="2">
    <source>
        <dbReference type="ARBA" id="ARBA00022475"/>
    </source>
</evidence>